<dbReference type="GO" id="GO:0003677">
    <property type="term" value="F:DNA binding"/>
    <property type="evidence" value="ECO:0007669"/>
    <property type="project" value="UniProtKB-KW"/>
</dbReference>
<feature type="domain" description="MmyB-like transcription regulator ligand binding" evidence="1">
    <location>
        <begin position="1"/>
        <end position="146"/>
    </location>
</feature>
<reference evidence="2 3" key="1">
    <citation type="submission" date="2013-02" db="EMBL/GenBank/DDBJ databases">
        <title>Draft genome sequence of Amycolatopsis vancoresmycina strain DSM 44592T.</title>
        <authorList>
            <person name="Kumar S."/>
            <person name="Kaur N."/>
            <person name="Kaur C."/>
            <person name="Raghava G.P.S."/>
            <person name="Mayilraj S."/>
        </authorList>
    </citation>
    <scope>NUCLEOTIDE SEQUENCE [LARGE SCALE GENOMIC DNA]</scope>
    <source>
        <strain evidence="2 3">DSM 44592</strain>
    </source>
</reference>
<accession>R1HZ64</accession>
<evidence type="ECO:0000313" key="3">
    <source>
        <dbReference type="Proteomes" id="UP000014139"/>
    </source>
</evidence>
<keyword evidence="3" id="KW-1185">Reference proteome</keyword>
<dbReference type="InterPro" id="IPR041413">
    <property type="entry name" value="MLTR_LBD"/>
</dbReference>
<dbReference type="Proteomes" id="UP000014139">
    <property type="component" value="Unassembled WGS sequence"/>
</dbReference>
<dbReference type="EMBL" id="AOUO01000386">
    <property type="protein sequence ID" value="EOD65591.1"/>
    <property type="molecule type" value="Genomic_DNA"/>
</dbReference>
<dbReference type="eggNOG" id="COG1396">
    <property type="taxonomic scope" value="Bacteria"/>
</dbReference>
<dbReference type="RefSeq" id="WP_003098187.1">
    <property type="nucleotide sequence ID" value="NZ_AOUO01000386.1"/>
</dbReference>
<name>R1HZ64_9PSEU</name>
<organism evidence="2 3">
    <name type="scientific">Amycolatopsis vancoresmycina DSM 44592</name>
    <dbReference type="NCBI Taxonomy" id="1292037"/>
    <lineage>
        <taxon>Bacteria</taxon>
        <taxon>Bacillati</taxon>
        <taxon>Actinomycetota</taxon>
        <taxon>Actinomycetes</taxon>
        <taxon>Pseudonocardiales</taxon>
        <taxon>Pseudonocardiaceae</taxon>
        <taxon>Amycolatopsis</taxon>
    </lineage>
</organism>
<protein>
    <submittedName>
        <fullName evidence="2">Putative DNA-binding protein, HTH regulator</fullName>
    </submittedName>
</protein>
<dbReference type="Pfam" id="PF17765">
    <property type="entry name" value="MLTR_LBD"/>
    <property type="match status" value="1"/>
</dbReference>
<evidence type="ECO:0000259" key="1">
    <source>
        <dbReference type="Pfam" id="PF17765"/>
    </source>
</evidence>
<sequence>MVIDAAYDVVAWNRLLAALIGNPATWPPRRRNRLRRLFDTTDTITGNRLELARLCVADLRAAGRYPADPAVRELVDELLGESPEFARLWAEREGVVPRTLTKVTNHPVAGPLELDCEILAVPGHEHRLLIYTAAPGSPSEEGLKRLLTG</sequence>
<gene>
    <name evidence="2" type="ORF">H480_25852</name>
</gene>
<keyword evidence="2" id="KW-0238">DNA-binding</keyword>
<evidence type="ECO:0000313" key="2">
    <source>
        <dbReference type="EMBL" id="EOD65591.1"/>
    </source>
</evidence>
<comment type="caution">
    <text evidence="2">The sequence shown here is derived from an EMBL/GenBank/DDBJ whole genome shotgun (WGS) entry which is preliminary data.</text>
</comment>
<dbReference type="AlphaFoldDB" id="R1HZ64"/>
<dbReference type="Gene3D" id="3.30.450.180">
    <property type="match status" value="1"/>
</dbReference>
<proteinExistence type="predicted"/>
<dbReference type="PANTHER" id="PTHR35010:SF2">
    <property type="entry name" value="BLL4672 PROTEIN"/>
    <property type="match status" value="1"/>
</dbReference>
<dbReference type="PATRIC" id="fig|1292037.4.peg.4890"/>
<dbReference type="PANTHER" id="PTHR35010">
    <property type="entry name" value="BLL4672 PROTEIN-RELATED"/>
    <property type="match status" value="1"/>
</dbReference>